<dbReference type="AlphaFoldDB" id="X0SH95"/>
<evidence type="ECO:0000256" key="1">
    <source>
        <dbReference type="SAM" id="MobiDB-lite"/>
    </source>
</evidence>
<dbReference type="EMBL" id="BARS01005505">
    <property type="protein sequence ID" value="GAF74456.1"/>
    <property type="molecule type" value="Genomic_DNA"/>
</dbReference>
<sequence length="101" mass="11629">MARTIVIKKNTRNRLNRSFNKWSKQVREHYYTAGLREMNLLGKDVQRRVRQKIQAGESEGPPLAESTVEKKKRNPKSRSNASTKHVEFGNYGKSITIKAVS</sequence>
<name>X0SH95_9ZZZZ</name>
<comment type="caution">
    <text evidence="2">The sequence shown here is derived from an EMBL/GenBank/DDBJ whole genome shotgun (WGS) entry which is preliminary data.</text>
</comment>
<reference evidence="2" key="1">
    <citation type="journal article" date="2014" name="Front. Microbiol.">
        <title>High frequency of phylogenetically diverse reductive dehalogenase-homologous genes in deep subseafloor sedimentary metagenomes.</title>
        <authorList>
            <person name="Kawai M."/>
            <person name="Futagami T."/>
            <person name="Toyoda A."/>
            <person name="Takaki Y."/>
            <person name="Nishi S."/>
            <person name="Hori S."/>
            <person name="Arai W."/>
            <person name="Tsubouchi T."/>
            <person name="Morono Y."/>
            <person name="Uchiyama I."/>
            <person name="Ito T."/>
            <person name="Fujiyama A."/>
            <person name="Inagaki F."/>
            <person name="Takami H."/>
        </authorList>
    </citation>
    <scope>NUCLEOTIDE SEQUENCE</scope>
    <source>
        <strain evidence="2">Expedition CK06-06</strain>
    </source>
</reference>
<feature type="region of interest" description="Disordered" evidence="1">
    <location>
        <begin position="51"/>
        <end position="88"/>
    </location>
</feature>
<protein>
    <submittedName>
        <fullName evidence="2">Uncharacterized protein</fullName>
    </submittedName>
</protein>
<proteinExistence type="predicted"/>
<evidence type="ECO:0000313" key="2">
    <source>
        <dbReference type="EMBL" id="GAF74456.1"/>
    </source>
</evidence>
<organism evidence="2">
    <name type="scientific">marine sediment metagenome</name>
    <dbReference type="NCBI Taxonomy" id="412755"/>
    <lineage>
        <taxon>unclassified sequences</taxon>
        <taxon>metagenomes</taxon>
        <taxon>ecological metagenomes</taxon>
    </lineage>
</organism>
<feature type="non-terminal residue" evidence="2">
    <location>
        <position position="101"/>
    </location>
</feature>
<accession>X0SH95</accession>
<gene>
    <name evidence="2" type="ORF">S01H1_10804</name>
</gene>